<evidence type="ECO:0000259" key="3">
    <source>
        <dbReference type="Pfam" id="PF14392"/>
    </source>
</evidence>
<dbReference type="Proteomes" id="UP001152523">
    <property type="component" value="Unassembled WGS sequence"/>
</dbReference>
<dbReference type="Pfam" id="PF14392">
    <property type="entry name" value="zf-CCHC_4"/>
    <property type="match status" value="1"/>
</dbReference>
<dbReference type="PANTHER" id="PTHR31286:SF153">
    <property type="entry name" value="DUF4283 DOMAIN PROTEIN"/>
    <property type="match status" value="1"/>
</dbReference>
<name>A0AAV0EUY9_9ASTE</name>
<gene>
    <name evidence="4" type="ORF">CEPIT_LOCUS28049</name>
</gene>
<reference evidence="4" key="1">
    <citation type="submission" date="2022-07" db="EMBL/GenBank/DDBJ databases">
        <authorList>
            <person name="Macas J."/>
            <person name="Novak P."/>
            <person name="Neumann P."/>
        </authorList>
    </citation>
    <scope>NUCLEOTIDE SEQUENCE</scope>
</reference>
<comment type="caution">
    <text evidence="4">The sequence shown here is derived from an EMBL/GenBank/DDBJ whole genome shotgun (WGS) entry which is preliminary data.</text>
</comment>
<dbReference type="EMBL" id="CAMAPF010000945">
    <property type="protein sequence ID" value="CAH9127098.1"/>
    <property type="molecule type" value="Genomic_DNA"/>
</dbReference>
<evidence type="ECO:0000313" key="4">
    <source>
        <dbReference type="EMBL" id="CAH9127098.1"/>
    </source>
</evidence>
<feature type="domain" description="Zinc knuckle CX2CX4HX4C" evidence="3">
    <location>
        <begin position="123"/>
        <end position="170"/>
    </location>
</feature>
<dbReference type="InterPro" id="IPR040256">
    <property type="entry name" value="At4g02000-like"/>
</dbReference>
<proteinExistence type="predicted"/>
<dbReference type="Pfam" id="PF14111">
    <property type="entry name" value="DUF4283"/>
    <property type="match status" value="1"/>
</dbReference>
<protein>
    <recommendedName>
        <fullName evidence="6">CCHC-type domain-containing protein</fullName>
    </recommendedName>
</protein>
<evidence type="ECO:0008006" key="6">
    <source>
        <dbReference type="Google" id="ProtNLM"/>
    </source>
</evidence>
<organism evidence="4 5">
    <name type="scientific">Cuscuta epithymum</name>
    <dbReference type="NCBI Taxonomy" id="186058"/>
    <lineage>
        <taxon>Eukaryota</taxon>
        <taxon>Viridiplantae</taxon>
        <taxon>Streptophyta</taxon>
        <taxon>Embryophyta</taxon>
        <taxon>Tracheophyta</taxon>
        <taxon>Spermatophyta</taxon>
        <taxon>Magnoliopsida</taxon>
        <taxon>eudicotyledons</taxon>
        <taxon>Gunneridae</taxon>
        <taxon>Pentapetalae</taxon>
        <taxon>asterids</taxon>
        <taxon>lamiids</taxon>
        <taxon>Solanales</taxon>
        <taxon>Convolvulaceae</taxon>
        <taxon>Cuscuteae</taxon>
        <taxon>Cuscuta</taxon>
        <taxon>Cuscuta subgen. Cuscuta</taxon>
    </lineage>
</organism>
<sequence length="311" mass="35944">MMKERLATLWEPHEGVAITEVQRGIFLFQFFHKLDMQHVSLHGPWHFDNHLLILSRLGDAVIPSQVPLFCVDFWVQVHDIPMTLMTETVGVGLGNFIGKFVEYDPKNNEGIWRKYMRLRVTLDVLIPLKRGKRVQPPDGQTQVVRFKYKRLTTFCFLCGLLGHLDNQCDKLYQMEEDDGFRGWNSDLKVERRKPGALGRCRWLREDRGGQWTKQGVTEGSSTDQTLHKDLENKCMLLEGEVRHSHHSLQVSKGLAEESEEAAEKKRKHHGDEGNSQMTPMRVDMPQELEYEQSASKNFFGVGPGYQAHQDQ</sequence>
<evidence type="ECO:0000313" key="5">
    <source>
        <dbReference type="Proteomes" id="UP001152523"/>
    </source>
</evidence>
<dbReference type="InterPro" id="IPR025558">
    <property type="entry name" value="DUF4283"/>
</dbReference>
<dbReference type="PANTHER" id="PTHR31286">
    <property type="entry name" value="GLYCINE-RICH CELL WALL STRUCTURAL PROTEIN 1.8-LIKE"/>
    <property type="match status" value="1"/>
</dbReference>
<evidence type="ECO:0000259" key="2">
    <source>
        <dbReference type="Pfam" id="PF14111"/>
    </source>
</evidence>
<feature type="region of interest" description="Disordered" evidence="1">
    <location>
        <begin position="244"/>
        <end position="311"/>
    </location>
</feature>
<evidence type="ECO:0000256" key="1">
    <source>
        <dbReference type="SAM" id="MobiDB-lite"/>
    </source>
</evidence>
<accession>A0AAV0EUY9</accession>
<feature type="domain" description="DUF4283" evidence="2">
    <location>
        <begin position="5"/>
        <end position="63"/>
    </location>
</feature>
<dbReference type="InterPro" id="IPR025836">
    <property type="entry name" value="Zn_knuckle_CX2CX4HX4C"/>
</dbReference>
<dbReference type="AlphaFoldDB" id="A0AAV0EUY9"/>
<keyword evidence="5" id="KW-1185">Reference proteome</keyword>